<dbReference type="EMBL" id="CP012752">
    <property type="protein sequence ID" value="ALG11882.1"/>
    <property type="molecule type" value="Genomic_DNA"/>
</dbReference>
<feature type="signal peptide" evidence="1">
    <location>
        <begin position="1"/>
        <end position="26"/>
    </location>
</feature>
<feature type="chain" id="PRO_5039647557" evidence="1">
    <location>
        <begin position="27"/>
        <end position="223"/>
    </location>
</feature>
<dbReference type="AlphaFoldDB" id="A0A0N9IA14"/>
<accession>A0A0N9IA14</accession>
<name>A0A0N9IA14_9PSEU</name>
<gene>
    <name evidence="2" type="ORF">AOZ06_37925</name>
</gene>
<reference evidence="2 3" key="1">
    <citation type="submission" date="2015-07" db="EMBL/GenBank/DDBJ databases">
        <title>Genome sequencing of Kibdelosporangium phytohabitans.</title>
        <authorList>
            <person name="Qin S."/>
            <person name="Xing K."/>
        </authorList>
    </citation>
    <scope>NUCLEOTIDE SEQUENCE [LARGE SCALE GENOMIC DNA]</scope>
    <source>
        <strain evidence="2 3">KLBMP1111</strain>
    </source>
</reference>
<evidence type="ECO:0000256" key="1">
    <source>
        <dbReference type="SAM" id="SignalP"/>
    </source>
</evidence>
<dbReference type="Proteomes" id="UP000063699">
    <property type="component" value="Chromosome"/>
</dbReference>
<dbReference type="KEGG" id="kphy:AOZ06_37925"/>
<organism evidence="2 3">
    <name type="scientific">Kibdelosporangium phytohabitans</name>
    <dbReference type="NCBI Taxonomy" id="860235"/>
    <lineage>
        <taxon>Bacteria</taxon>
        <taxon>Bacillati</taxon>
        <taxon>Actinomycetota</taxon>
        <taxon>Actinomycetes</taxon>
        <taxon>Pseudonocardiales</taxon>
        <taxon>Pseudonocardiaceae</taxon>
        <taxon>Kibdelosporangium</taxon>
    </lineage>
</organism>
<keyword evidence="3" id="KW-1185">Reference proteome</keyword>
<proteinExistence type="predicted"/>
<evidence type="ECO:0000313" key="2">
    <source>
        <dbReference type="EMBL" id="ALG11882.1"/>
    </source>
</evidence>
<protein>
    <submittedName>
        <fullName evidence="2">Uncharacterized protein</fullName>
    </submittedName>
</protein>
<dbReference type="STRING" id="860235.AOZ06_37925"/>
<sequence length="223" mass="23116">MAMALRNAFCGVAVAFSLLSAFPGSAAPAPVPQPVAPVSAAAKLKVSFFVDGRSTVAKLGSDIVLNEGTFDAGIDVADNSIEGTLALPPSSAYFVVFRFMPVTNTTEFVQDGLATGKVVVTLPDAQADITLKLYIVLRDVRQDGVPLNVGANCRTATPAVIRINGPIKLLPEGSVSEIPSTYEIPPFSGCGVTEDLDPLLTGLVSGPGNTLVTKLRVRCIGCP</sequence>
<keyword evidence="1" id="KW-0732">Signal</keyword>
<evidence type="ECO:0000313" key="3">
    <source>
        <dbReference type="Proteomes" id="UP000063699"/>
    </source>
</evidence>